<protein>
    <submittedName>
        <fullName evidence="1">Uncharacterized protein</fullName>
    </submittedName>
</protein>
<proteinExistence type="predicted"/>
<evidence type="ECO:0000313" key="1">
    <source>
        <dbReference type="EMBL" id="MDL5030541.1"/>
    </source>
</evidence>
<dbReference type="EMBL" id="JASVDS010000001">
    <property type="protein sequence ID" value="MDL5030541.1"/>
    <property type="molecule type" value="Genomic_DNA"/>
</dbReference>
<organism evidence="1 2">
    <name type="scientific">Roseateles subflavus</name>
    <dbReference type="NCBI Taxonomy" id="3053353"/>
    <lineage>
        <taxon>Bacteria</taxon>
        <taxon>Pseudomonadati</taxon>
        <taxon>Pseudomonadota</taxon>
        <taxon>Betaproteobacteria</taxon>
        <taxon>Burkholderiales</taxon>
        <taxon>Sphaerotilaceae</taxon>
        <taxon>Roseateles</taxon>
    </lineage>
</organism>
<keyword evidence="2" id="KW-1185">Reference proteome</keyword>
<evidence type="ECO:0000313" key="2">
    <source>
        <dbReference type="Proteomes" id="UP001238603"/>
    </source>
</evidence>
<dbReference type="RefSeq" id="WP_285980674.1">
    <property type="nucleotide sequence ID" value="NZ_JASVDS010000001.1"/>
</dbReference>
<reference evidence="1 2" key="1">
    <citation type="submission" date="2023-06" db="EMBL/GenBank/DDBJ databases">
        <title>Pelomonas sp. APW6 16S ribosomal RNA gene genome sequencing and assembly.</title>
        <authorList>
            <person name="Woo H."/>
        </authorList>
    </citation>
    <scope>NUCLEOTIDE SEQUENCE [LARGE SCALE GENOMIC DNA]</scope>
    <source>
        <strain evidence="1 2">APW6</strain>
    </source>
</reference>
<gene>
    <name evidence="1" type="ORF">QRD43_01370</name>
</gene>
<dbReference type="Proteomes" id="UP001238603">
    <property type="component" value="Unassembled WGS sequence"/>
</dbReference>
<name>A0ABT7LCF2_9BURK</name>
<sequence>MSQEIPTVQLTAEERDHLWYMPQQPGGRIVPEPIQQRLQDLGLVTAPLANGQRGITVLGDKVRRGVI</sequence>
<comment type="caution">
    <text evidence="1">The sequence shown here is derived from an EMBL/GenBank/DDBJ whole genome shotgun (WGS) entry which is preliminary data.</text>
</comment>
<accession>A0ABT7LCF2</accession>